<evidence type="ECO:0000313" key="1">
    <source>
        <dbReference type="EMBL" id="CAG8607874.1"/>
    </source>
</evidence>
<proteinExistence type="predicted"/>
<dbReference type="Proteomes" id="UP000789525">
    <property type="component" value="Unassembled WGS sequence"/>
</dbReference>
<evidence type="ECO:0000313" key="2">
    <source>
        <dbReference type="Proteomes" id="UP000789525"/>
    </source>
</evidence>
<reference evidence="1" key="1">
    <citation type="submission" date="2021-06" db="EMBL/GenBank/DDBJ databases">
        <authorList>
            <person name="Kallberg Y."/>
            <person name="Tangrot J."/>
            <person name="Rosling A."/>
        </authorList>
    </citation>
    <scope>NUCLEOTIDE SEQUENCE</scope>
    <source>
        <strain evidence="1">CL356</strain>
    </source>
</reference>
<dbReference type="EMBL" id="CAJVPT010014843">
    <property type="protein sequence ID" value="CAG8607874.1"/>
    <property type="molecule type" value="Genomic_DNA"/>
</dbReference>
<organism evidence="1 2">
    <name type="scientific">Acaulospora colombiana</name>
    <dbReference type="NCBI Taxonomy" id="27376"/>
    <lineage>
        <taxon>Eukaryota</taxon>
        <taxon>Fungi</taxon>
        <taxon>Fungi incertae sedis</taxon>
        <taxon>Mucoromycota</taxon>
        <taxon>Glomeromycotina</taxon>
        <taxon>Glomeromycetes</taxon>
        <taxon>Diversisporales</taxon>
        <taxon>Acaulosporaceae</taxon>
        <taxon>Acaulospora</taxon>
    </lineage>
</organism>
<name>A0ACA9MRW5_9GLOM</name>
<protein>
    <submittedName>
        <fullName evidence="1">1873_t:CDS:1</fullName>
    </submittedName>
</protein>
<gene>
    <name evidence="1" type="ORF">ACOLOM_LOCUS6919</name>
</gene>
<comment type="caution">
    <text evidence="1">The sequence shown here is derived from an EMBL/GenBank/DDBJ whole genome shotgun (WGS) entry which is preliminary data.</text>
</comment>
<keyword evidence="2" id="KW-1185">Reference proteome</keyword>
<accession>A0ACA9MRW5</accession>
<feature type="non-terminal residue" evidence="1">
    <location>
        <position position="131"/>
    </location>
</feature>
<sequence>MIVRALKELEDVIGMSVVSYLMGEKGWKFSTPDEIPGTIPDTVNNAQYISELYYKTKPDYEGRFTVPVLWDKKLGTIVTNESSDIIRMFYEVFDDYIPRTKGITYYPEHLRSEIDELNDWVYNTVNNGVYK</sequence>